<evidence type="ECO:0000256" key="4">
    <source>
        <dbReference type="ARBA" id="ARBA00004659"/>
    </source>
</evidence>
<dbReference type="Pfam" id="PF00156">
    <property type="entry name" value="Pribosyltran"/>
    <property type="match status" value="1"/>
</dbReference>
<evidence type="ECO:0000256" key="8">
    <source>
        <dbReference type="ARBA" id="ARBA00022490"/>
    </source>
</evidence>
<dbReference type="NCBIfam" id="NF002633">
    <property type="entry name" value="PRK02304.1-2"/>
    <property type="match status" value="1"/>
</dbReference>
<gene>
    <name evidence="12" type="primary">apt</name>
    <name evidence="14" type="ORF">LBAT_0717</name>
</gene>
<evidence type="ECO:0000256" key="2">
    <source>
        <dbReference type="ARBA" id="ARBA00003968"/>
    </source>
</evidence>
<keyword evidence="11 12" id="KW-0660">Purine salvage</keyword>
<organism evidence="14 15">
    <name type="scientific">Lactobacillus acetotolerans</name>
    <dbReference type="NCBI Taxonomy" id="1600"/>
    <lineage>
        <taxon>Bacteria</taxon>
        <taxon>Bacillati</taxon>
        <taxon>Bacillota</taxon>
        <taxon>Bacilli</taxon>
        <taxon>Lactobacillales</taxon>
        <taxon>Lactobacillaceae</taxon>
        <taxon>Lactobacillus</taxon>
    </lineage>
</organism>
<protein>
    <recommendedName>
        <fullName evidence="7 12">Adenine phosphoribosyltransferase</fullName>
        <shortName evidence="12">APRT</shortName>
        <ecNumber evidence="7 12">2.4.2.7</ecNumber>
    </recommendedName>
</protein>
<dbReference type="OrthoDB" id="9803963at2"/>
<dbReference type="GO" id="GO:0016208">
    <property type="term" value="F:AMP binding"/>
    <property type="evidence" value="ECO:0007669"/>
    <property type="project" value="TreeGrafter"/>
</dbReference>
<dbReference type="GO" id="GO:0005737">
    <property type="term" value="C:cytoplasm"/>
    <property type="evidence" value="ECO:0007669"/>
    <property type="project" value="UniProtKB-SubCell"/>
</dbReference>
<dbReference type="CDD" id="cd06223">
    <property type="entry name" value="PRTases_typeI"/>
    <property type="match status" value="1"/>
</dbReference>
<comment type="subcellular location">
    <subcellularLocation>
        <location evidence="3 12">Cytoplasm</location>
    </subcellularLocation>
</comment>
<dbReference type="EMBL" id="AP014808">
    <property type="protein sequence ID" value="BAQ57106.1"/>
    <property type="molecule type" value="Genomic_DNA"/>
</dbReference>
<dbReference type="InterPro" id="IPR000836">
    <property type="entry name" value="PRTase_dom"/>
</dbReference>
<dbReference type="AlphaFoldDB" id="A0A0D6A2Y1"/>
<dbReference type="PANTHER" id="PTHR32315:SF3">
    <property type="entry name" value="ADENINE PHOSPHORIBOSYLTRANSFERASE"/>
    <property type="match status" value="1"/>
</dbReference>
<dbReference type="GO" id="GO:0002055">
    <property type="term" value="F:adenine binding"/>
    <property type="evidence" value="ECO:0007669"/>
    <property type="project" value="TreeGrafter"/>
</dbReference>
<dbReference type="RefSeq" id="WP_060459382.1">
    <property type="nucleotide sequence ID" value="NZ_AP014808.1"/>
</dbReference>
<dbReference type="PANTHER" id="PTHR32315">
    <property type="entry name" value="ADENINE PHOSPHORIBOSYLTRANSFERASE"/>
    <property type="match status" value="1"/>
</dbReference>
<keyword evidence="10 12" id="KW-0808">Transferase</keyword>
<keyword evidence="15" id="KW-1185">Reference proteome</keyword>
<dbReference type="GO" id="GO:0003999">
    <property type="term" value="F:adenine phosphoribosyltransferase activity"/>
    <property type="evidence" value="ECO:0007669"/>
    <property type="project" value="UniProtKB-UniRule"/>
</dbReference>
<dbReference type="GO" id="GO:0006168">
    <property type="term" value="P:adenine salvage"/>
    <property type="evidence" value="ECO:0007669"/>
    <property type="project" value="InterPro"/>
</dbReference>
<evidence type="ECO:0000256" key="11">
    <source>
        <dbReference type="ARBA" id="ARBA00022726"/>
    </source>
</evidence>
<name>A0A0D6A2Y1_9LACO</name>
<evidence type="ECO:0000313" key="15">
    <source>
        <dbReference type="Proteomes" id="UP000035709"/>
    </source>
</evidence>
<reference evidence="14 15" key="1">
    <citation type="submission" date="2015-03" db="EMBL/GenBank/DDBJ databases">
        <title>Complete genome sequence of Lactobacillus acetotolerans NBRC 13120.</title>
        <authorList>
            <person name="Toh H."/>
            <person name="Morita H."/>
            <person name="Fujita N."/>
        </authorList>
    </citation>
    <scope>NUCLEOTIDE SEQUENCE [LARGE SCALE GENOMIC DNA]</scope>
    <source>
        <strain evidence="14 15">NBRC 13120</strain>
    </source>
</reference>
<comment type="catalytic activity">
    <reaction evidence="1 12">
        <text>AMP + diphosphate = 5-phospho-alpha-D-ribose 1-diphosphate + adenine</text>
        <dbReference type="Rhea" id="RHEA:16609"/>
        <dbReference type="ChEBI" id="CHEBI:16708"/>
        <dbReference type="ChEBI" id="CHEBI:33019"/>
        <dbReference type="ChEBI" id="CHEBI:58017"/>
        <dbReference type="ChEBI" id="CHEBI:456215"/>
        <dbReference type="EC" id="2.4.2.7"/>
    </reaction>
</comment>
<evidence type="ECO:0000256" key="5">
    <source>
        <dbReference type="ARBA" id="ARBA00008391"/>
    </source>
</evidence>
<evidence type="ECO:0000256" key="6">
    <source>
        <dbReference type="ARBA" id="ARBA00011738"/>
    </source>
</evidence>
<comment type="pathway">
    <text evidence="4 12">Purine metabolism; AMP biosynthesis via salvage pathway; AMP from adenine: step 1/1.</text>
</comment>
<evidence type="ECO:0000256" key="3">
    <source>
        <dbReference type="ARBA" id="ARBA00004496"/>
    </source>
</evidence>
<dbReference type="HAMAP" id="MF_00004">
    <property type="entry name" value="Aden_phosphoribosyltr"/>
    <property type="match status" value="1"/>
</dbReference>
<evidence type="ECO:0000256" key="10">
    <source>
        <dbReference type="ARBA" id="ARBA00022679"/>
    </source>
</evidence>
<feature type="domain" description="Phosphoribosyltransferase" evidence="13">
    <location>
        <begin position="32"/>
        <end position="150"/>
    </location>
</feature>
<dbReference type="InterPro" id="IPR005764">
    <property type="entry name" value="Ade_phspho_trans"/>
</dbReference>
<dbReference type="PATRIC" id="fig|1600.4.peg.732"/>
<accession>A0A0D6A2Y1</accession>
<sequence>MANIFKEHIASVPNFPNKGIAYRDVTPIVQDGKLYRLATHKLAEYAKSKKAEVIVGPEARGFIVGCPVATELGLGFVPARKPHKLPRPVVRASYDLEYGSNSLEMHKDAIKPGQRVVVCDDLLAISGTLRATKQLVETLGGEVVGAAFYVVLPDLNGYKKLSDLDIFSLVEFHGA</sequence>
<dbReference type="InterPro" id="IPR050054">
    <property type="entry name" value="UPRTase/APRTase"/>
</dbReference>
<dbReference type="GO" id="GO:0006166">
    <property type="term" value="P:purine ribonucleoside salvage"/>
    <property type="evidence" value="ECO:0007669"/>
    <property type="project" value="UniProtKB-UniRule"/>
</dbReference>
<comment type="function">
    <text evidence="2 12">Catalyzes a salvage reaction resulting in the formation of AMP, that is energically less costly than de novo synthesis.</text>
</comment>
<dbReference type="NCBIfam" id="NF002634">
    <property type="entry name" value="PRK02304.1-3"/>
    <property type="match status" value="1"/>
</dbReference>
<dbReference type="STRING" id="1600.LBAT_0717"/>
<dbReference type="SUPFAM" id="SSF53271">
    <property type="entry name" value="PRTase-like"/>
    <property type="match status" value="1"/>
</dbReference>
<dbReference type="FunFam" id="3.40.50.2020:FF:000004">
    <property type="entry name" value="Adenine phosphoribosyltransferase"/>
    <property type="match status" value="1"/>
</dbReference>
<dbReference type="NCBIfam" id="NF002636">
    <property type="entry name" value="PRK02304.1-5"/>
    <property type="match status" value="1"/>
</dbReference>
<keyword evidence="8 12" id="KW-0963">Cytoplasm</keyword>
<dbReference type="Proteomes" id="UP000035709">
    <property type="component" value="Chromosome"/>
</dbReference>
<evidence type="ECO:0000256" key="1">
    <source>
        <dbReference type="ARBA" id="ARBA00000868"/>
    </source>
</evidence>
<dbReference type="EC" id="2.4.2.7" evidence="7 12"/>
<evidence type="ECO:0000313" key="14">
    <source>
        <dbReference type="EMBL" id="BAQ57106.1"/>
    </source>
</evidence>
<evidence type="ECO:0000256" key="9">
    <source>
        <dbReference type="ARBA" id="ARBA00022676"/>
    </source>
</evidence>
<evidence type="ECO:0000256" key="7">
    <source>
        <dbReference type="ARBA" id="ARBA00011893"/>
    </source>
</evidence>
<dbReference type="GO" id="GO:0044209">
    <property type="term" value="P:AMP salvage"/>
    <property type="evidence" value="ECO:0007669"/>
    <property type="project" value="UniProtKB-UniRule"/>
</dbReference>
<keyword evidence="9 12" id="KW-0328">Glycosyltransferase</keyword>
<dbReference type="NCBIfam" id="TIGR01090">
    <property type="entry name" value="apt"/>
    <property type="match status" value="1"/>
</dbReference>
<proteinExistence type="inferred from homology"/>
<evidence type="ECO:0000259" key="13">
    <source>
        <dbReference type="Pfam" id="PF00156"/>
    </source>
</evidence>
<dbReference type="InterPro" id="IPR029057">
    <property type="entry name" value="PRTase-like"/>
</dbReference>
<dbReference type="Gene3D" id="3.40.50.2020">
    <property type="match status" value="1"/>
</dbReference>
<evidence type="ECO:0000256" key="12">
    <source>
        <dbReference type="HAMAP-Rule" id="MF_00004"/>
    </source>
</evidence>
<comment type="similarity">
    <text evidence="5 12">Belongs to the purine/pyrimidine phosphoribosyltransferase family.</text>
</comment>
<comment type="subunit">
    <text evidence="6 12">Homodimer.</text>
</comment>
<dbReference type="UniPathway" id="UPA00588">
    <property type="reaction ID" value="UER00646"/>
</dbReference>
<dbReference type="KEGG" id="lae:LBAT_0717"/>